<name>A0A8D8T3D1_9HEMI</name>
<keyword evidence="1" id="KW-0472">Membrane</keyword>
<proteinExistence type="predicted"/>
<keyword evidence="1" id="KW-1133">Transmembrane helix</keyword>
<dbReference type="EMBL" id="HBUF01246693">
    <property type="protein sequence ID" value="CAG6678682.1"/>
    <property type="molecule type" value="Transcribed_RNA"/>
</dbReference>
<evidence type="ECO:0000256" key="1">
    <source>
        <dbReference type="SAM" id="Phobius"/>
    </source>
</evidence>
<sequence>MTSFLPSNVVYPSLNVNYPALHVVSPSLNIIHPSFGTTFFPSHCPSSFQPTPIDTRPRTPRGSKFDDETMCKKITHTKCTGKKSAGKNGTMLTYWPRKNQLTRAKLYLCSNFSTQDCVPMYPKRLNSKIHLPMSFVFWGIIYKGVSFSLNLMFHVFGSQKSM</sequence>
<feature type="transmembrane region" description="Helical" evidence="1">
    <location>
        <begin position="135"/>
        <end position="156"/>
    </location>
</feature>
<accession>A0A8D8T3D1</accession>
<dbReference type="AlphaFoldDB" id="A0A8D8T3D1"/>
<organism evidence="2">
    <name type="scientific">Cacopsylla melanoneura</name>
    <dbReference type="NCBI Taxonomy" id="428564"/>
    <lineage>
        <taxon>Eukaryota</taxon>
        <taxon>Metazoa</taxon>
        <taxon>Ecdysozoa</taxon>
        <taxon>Arthropoda</taxon>
        <taxon>Hexapoda</taxon>
        <taxon>Insecta</taxon>
        <taxon>Pterygota</taxon>
        <taxon>Neoptera</taxon>
        <taxon>Paraneoptera</taxon>
        <taxon>Hemiptera</taxon>
        <taxon>Sternorrhyncha</taxon>
        <taxon>Psylloidea</taxon>
        <taxon>Psyllidae</taxon>
        <taxon>Psyllinae</taxon>
        <taxon>Cacopsylla</taxon>
    </lineage>
</organism>
<keyword evidence="1" id="KW-0812">Transmembrane</keyword>
<reference evidence="2" key="1">
    <citation type="submission" date="2021-05" db="EMBL/GenBank/DDBJ databases">
        <authorList>
            <person name="Alioto T."/>
            <person name="Alioto T."/>
            <person name="Gomez Garrido J."/>
        </authorList>
    </citation>
    <scope>NUCLEOTIDE SEQUENCE</scope>
</reference>
<protein>
    <submittedName>
        <fullName evidence="2">Uncharacterized protein</fullName>
    </submittedName>
</protein>
<evidence type="ECO:0000313" key="2">
    <source>
        <dbReference type="EMBL" id="CAG6678682.1"/>
    </source>
</evidence>